<gene>
    <name evidence="1" type="ORF">KCTCHS21_14390</name>
</gene>
<sequence>MAGMGKFDTRELKAYHKRLKEMNEALPAFRIECIKELAARLLAKVISRTPVGPTGDLRRGWTIGDIVKSGNTYQVEIINAVDYALYVEYGHRTPDHSGWVEGRFMLTVSEEELERELPSFLERKHQEFMSRYLG</sequence>
<organism evidence="1 2">
    <name type="scientific">Cohnella abietis</name>
    <dbReference type="NCBI Taxonomy" id="2507935"/>
    <lineage>
        <taxon>Bacteria</taxon>
        <taxon>Bacillati</taxon>
        <taxon>Bacillota</taxon>
        <taxon>Bacilli</taxon>
        <taxon>Bacillales</taxon>
        <taxon>Paenibacillaceae</taxon>
        <taxon>Cohnella</taxon>
    </lineage>
</organism>
<dbReference type="KEGG" id="cohn:KCTCHS21_14390"/>
<evidence type="ECO:0000313" key="2">
    <source>
        <dbReference type="Proteomes" id="UP000289856"/>
    </source>
</evidence>
<dbReference type="OrthoDB" id="1850874at2"/>
<dbReference type="Proteomes" id="UP000289856">
    <property type="component" value="Chromosome"/>
</dbReference>
<accession>A0A3T1D1R4</accession>
<dbReference type="InterPro" id="IPR010064">
    <property type="entry name" value="HK97-gp10_tail"/>
</dbReference>
<dbReference type="AlphaFoldDB" id="A0A3T1D1R4"/>
<dbReference type="EMBL" id="AP019400">
    <property type="protein sequence ID" value="BBI32040.1"/>
    <property type="molecule type" value="Genomic_DNA"/>
</dbReference>
<proteinExistence type="predicted"/>
<dbReference type="RefSeq" id="WP_130606287.1">
    <property type="nucleotide sequence ID" value="NZ_AP019400.1"/>
</dbReference>
<reference evidence="1 2" key="1">
    <citation type="submission" date="2019-01" db="EMBL/GenBank/DDBJ databases">
        <title>Complete genome sequence of Cohnella hallensis HS21 isolated from Korean fir (Abies koreana) rhizospheric soil.</title>
        <authorList>
            <person name="Jiang L."/>
            <person name="Kang S.W."/>
            <person name="Kim S."/>
            <person name="Jung J."/>
            <person name="Kim C.Y."/>
            <person name="Kim D.H."/>
            <person name="Kim S.W."/>
            <person name="Lee J."/>
        </authorList>
    </citation>
    <scope>NUCLEOTIDE SEQUENCE [LARGE SCALE GENOMIC DNA]</scope>
    <source>
        <strain evidence="1 2">HS21</strain>
    </source>
</reference>
<protein>
    <submittedName>
        <fullName evidence="1">Phage protein</fullName>
    </submittedName>
</protein>
<dbReference type="Pfam" id="PF04883">
    <property type="entry name" value="HK97-gp10_like"/>
    <property type="match status" value="1"/>
</dbReference>
<keyword evidence="2" id="KW-1185">Reference proteome</keyword>
<name>A0A3T1D1R4_9BACL</name>
<evidence type="ECO:0000313" key="1">
    <source>
        <dbReference type="EMBL" id="BBI32040.1"/>
    </source>
</evidence>